<accession>A0A2P2Q3L9</accession>
<name>A0A2P2Q3L9_RHIMU</name>
<proteinExistence type="predicted"/>
<organism evidence="1">
    <name type="scientific">Rhizophora mucronata</name>
    <name type="common">Asiatic mangrove</name>
    <dbReference type="NCBI Taxonomy" id="61149"/>
    <lineage>
        <taxon>Eukaryota</taxon>
        <taxon>Viridiplantae</taxon>
        <taxon>Streptophyta</taxon>
        <taxon>Embryophyta</taxon>
        <taxon>Tracheophyta</taxon>
        <taxon>Spermatophyta</taxon>
        <taxon>Magnoliopsida</taxon>
        <taxon>eudicotyledons</taxon>
        <taxon>Gunneridae</taxon>
        <taxon>Pentapetalae</taxon>
        <taxon>rosids</taxon>
        <taxon>fabids</taxon>
        <taxon>Malpighiales</taxon>
        <taxon>Rhizophoraceae</taxon>
        <taxon>Rhizophora</taxon>
    </lineage>
</organism>
<evidence type="ECO:0000313" key="1">
    <source>
        <dbReference type="EMBL" id="MBX61588.1"/>
    </source>
</evidence>
<reference evidence="1" key="1">
    <citation type="submission" date="2018-02" db="EMBL/GenBank/DDBJ databases">
        <title>Rhizophora mucronata_Transcriptome.</title>
        <authorList>
            <person name="Meera S.P."/>
            <person name="Sreeshan A."/>
            <person name="Augustine A."/>
        </authorList>
    </citation>
    <scope>NUCLEOTIDE SEQUENCE</scope>
    <source>
        <tissue evidence="1">Leaf</tissue>
    </source>
</reference>
<dbReference type="AlphaFoldDB" id="A0A2P2Q3L9"/>
<protein>
    <submittedName>
        <fullName evidence="1">Uncharacterized protein</fullName>
    </submittedName>
</protein>
<dbReference type="EMBL" id="GGEC01081104">
    <property type="protein sequence ID" value="MBX61588.1"/>
    <property type="molecule type" value="Transcribed_RNA"/>
</dbReference>
<sequence length="49" mass="5808">MLRENSAWLFCNCGSCQRINYPKLCKLQYSKSCTHTYERLYILILGIMT</sequence>